<feature type="domain" description="GST C-terminal" evidence="2">
    <location>
        <begin position="86"/>
        <end position="203"/>
    </location>
</feature>
<evidence type="ECO:0000259" key="2">
    <source>
        <dbReference type="PROSITE" id="PS50405"/>
    </source>
</evidence>
<organism evidence="3 4">
    <name type="scientific">Pseudovibrio exalbescens</name>
    <dbReference type="NCBI Taxonomy" id="197461"/>
    <lineage>
        <taxon>Bacteria</taxon>
        <taxon>Pseudomonadati</taxon>
        <taxon>Pseudomonadota</taxon>
        <taxon>Alphaproteobacteria</taxon>
        <taxon>Hyphomicrobiales</taxon>
        <taxon>Stappiaceae</taxon>
        <taxon>Pseudovibrio</taxon>
    </lineage>
</organism>
<dbReference type="GO" id="GO:0016740">
    <property type="term" value="F:transferase activity"/>
    <property type="evidence" value="ECO:0007669"/>
    <property type="project" value="UniProtKB-KW"/>
</dbReference>
<dbReference type="Pfam" id="PF13409">
    <property type="entry name" value="GST_N_2"/>
    <property type="match status" value="1"/>
</dbReference>
<dbReference type="PANTHER" id="PTHR44051:SF8">
    <property type="entry name" value="GLUTATHIONE S-TRANSFERASE GSTA"/>
    <property type="match status" value="1"/>
</dbReference>
<reference evidence="3 4" key="1">
    <citation type="submission" date="2016-03" db="EMBL/GenBank/DDBJ databases">
        <title>Genome sequence of Nesiotobacter sp. nov., a moderately halophilic alphaproteobacterium isolated from the Yellow Sea, China.</title>
        <authorList>
            <person name="Zhang G."/>
            <person name="Zhang R."/>
        </authorList>
    </citation>
    <scope>NUCLEOTIDE SEQUENCE [LARGE SCALE GENOMIC DNA]</scope>
    <source>
        <strain evidence="3 4">WB1-6</strain>
    </source>
</reference>
<dbReference type="RefSeq" id="WP_028482925.1">
    <property type="nucleotide sequence ID" value="NZ_LVVZ01000022.1"/>
</dbReference>
<dbReference type="InterPro" id="IPR004045">
    <property type="entry name" value="Glutathione_S-Trfase_N"/>
</dbReference>
<dbReference type="SUPFAM" id="SSF52833">
    <property type="entry name" value="Thioredoxin-like"/>
    <property type="match status" value="1"/>
</dbReference>
<dbReference type="AlphaFoldDB" id="A0A1U7JEK3"/>
<dbReference type="CDD" id="cd03051">
    <property type="entry name" value="GST_N_GTT2_like"/>
    <property type="match status" value="1"/>
</dbReference>
<dbReference type="InterPro" id="IPR034346">
    <property type="entry name" value="Gtt2-like_C"/>
</dbReference>
<dbReference type="PROSITE" id="PS50404">
    <property type="entry name" value="GST_NTER"/>
    <property type="match status" value="1"/>
</dbReference>
<dbReference type="PANTHER" id="PTHR44051">
    <property type="entry name" value="GLUTATHIONE S-TRANSFERASE-RELATED"/>
    <property type="match status" value="1"/>
</dbReference>
<dbReference type="Gene3D" id="1.20.1050.10">
    <property type="match status" value="1"/>
</dbReference>
<dbReference type="InterPro" id="IPR010987">
    <property type="entry name" value="Glutathione-S-Trfase_C-like"/>
</dbReference>
<dbReference type="InterPro" id="IPR040079">
    <property type="entry name" value="Glutathione_S-Trfase"/>
</dbReference>
<dbReference type="InterPro" id="IPR036249">
    <property type="entry name" value="Thioredoxin-like_sf"/>
</dbReference>
<dbReference type="SFLD" id="SFLDS00019">
    <property type="entry name" value="Glutathione_Transferase_(cytos"/>
    <property type="match status" value="1"/>
</dbReference>
<dbReference type="Pfam" id="PF00043">
    <property type="entry name" value="GST_C"/>
    <property type="match status" value="1"/>
</dbReference>
<accession>A0A1U7JEK3</accession>
<dbReference type="EMBL" id="LVVZ01000022">
    <property type="protein sequence ID" value="OKL43135.1"/>
    <property type="molecule type" value="Genomic_DNA"/>
</dbReference>
<keyword evidence="4" id="KW-1185">Reference proteome</keyword>
<dbReference type="PROSITE" id="PS50405">
    <property type="entry name" value="GST_CTER"/>
    <property type="match status" value="1"/>
</dbReference>
<evidence type="ECO:0000313" key="4">
    <source>
        <dbReference type="Proteomes" id="UP000185783"/>
    </source>
</evidence>
<dbReference type="SFLD" id="SFLDG00358">
    <property type="entry name" value="Main_(cytGST)"/>
    <property type="match status" value="1"/>
</dbReference>
<proteinExistence type="predicted"/>
<dbReference type="InterPro" id="IPR034345">
    <property type="entry name" value="Gtt2-like_N"/>
</dbReference>
<dbReference type="Gene3D" id="3.40.30.10">
    <property type="entry name" value="Glutaredoxin"/>
    <property type="match status" value="1"/>
</dbReference>
<dbReference type="InterPro" id="IPR036282">
    <property type="entry name" value="Glutathione-S-Trfase_C_sf"/>
</dbReference>
<dbReference type="Proteomes" id="UP000185783">
    <property type="component" value="Unassembled WGS sequence"/>
</dbReference>
<comment type="caution">
    <text evidence="3">The sequence shown here is derived from an EMBL/GenBank/DDBJ whole genome shotgun (WGS) entry which is preliminary data.</text>
</comment>
<dbReference type="InterPro" id="IPR004046">
    <property type="entry name" value="GST_C"/>
</dbReference>
<protein>
    <submittedName>
        <fullName evidence="3">Glutathione S-transferase</fullName>
    </submittedName>
</protein>
<name>A0A1U7JEK3_9HYPH</name>
<feature type="domain" description="GST N-terminal" evidence="1">
    <location>
        <begin position="1"/>
        <end position="81"/>
    </location>
</feature>
<evidence type="ECO:0000259" key="1">
    <source>
        <dbReference type="PROSITE" id="PS50404"/>
    </source>
</evidence>
<keyword evidence="3" id="KW-0808">Transferase</keyword>
<dbReference type="CDD" id="cd03182">
    <property type="entry name" value="GST_C_GTT2_like"/>
    <property type="match status" value="1"/>
</dbReference>
<dbReference type="SUPFAM" id="SSF47616">
    <property type="entry name" value="GST C-terminal domain-like"/>
    <property type="match status" value="1"/>
</dbReference>
<gene>
    <name evidence="3" type="ORF">A3843_15575</name>
</gene>
<evidence type="ECO:0000313" key="3">
    <source>
        <dbReference type="EMBL" id="OKL43135.1"/>
    </source>
</evidence>
<dbReference type="STRING" id="197461.A3843_15575"/>
<sequence length="203" mass="23322">MKLFLSERAPNPVRVEIFLREKGVKVNTETIDIMKEEAKADAFVQMNPMKRVPVLLLDNGTVISESVAICRYFEVLNPEPALMGRTAEEQAVIEMWNRRAELNLFLPITHVFRHAHPAMAHLEVPQIEAWSEANRPKVDEAMAIFDEQLTTHDYVAGDTFTIADITAYVAINFCKPARIEVPERFIHLNRWAERLRERPSIKG</sequence>